<dbReference type="GO" id="GO:0005886">
    <property type="term" value="C:plasma membrane"/>
    <property type="evidence" value="ECO:0007669"/>
    <property type="project" value="UniProtKB-SubCell"/>
</dbReference>
<dbReference type="RefSeq" id="WP_129005525.1">
    <property type="nucleotide sequence ID" value="NZ_SDHZ01000004.1"/>
</dbReference>
<dbReference type="SUPFAM" id="SSF52540">
    <property type="entry name" value="P-loop containing nucleoside triphosphate hydrolases"/>
    <property type="match status" value="1"/>
</dbReference>
<reference evidence="9 10" key="1">
    <citation type="submission" date="2019-01" db="EMBL/GenBank/DDBJ databases">
        <title>Filimonas sp. strain TTM-71.</title>
        <authorList>
            <person name="Chen W.-M."/>
        </authorList>
    </citation>
    <scope>NUCLEOTIDE SEQUENCE [LARGE SCALE GENOMIC DNA]</scope>
    <source>
        <strain evidence="9 10">TTM-71</strain>
    </source>
</reference>
<evidence type="ECO:0000256" key="4">
    <source>
        <dbReference type="ARBA" id="ARBA00022692"/>
    </source>
</evidence>
<evidence type="ECO:0000313" key="10">
    <source>
        <dbReference type="Proteomes" id="UP000290545"/>
    </source>
</evidence>
<name>A0A4Q1D2G2_9BACT</name>
<sequence length="654" mass="73602">MKNNTNDIGLKKIIELTRAISIIVLLIHFYFYCYGAFKEWHLTASLSDRILDNISKAGLFSSFHKSKFASLAFLLLSLLGAQGRKSEKINYQTALAFLITGTLLYFISALALLITGYAVIAGILYMSVTAAGYILILTGGTLLTRIIKQKLKGDIFNKDNQSFPQEERLLENKYSFNFPAQYNLKGKQRQSHVSIVNPFRNILLEGLPGSGKTLWVVMEIIRQAIYKGYGLCIHDFKAPDLTAFAYNYYLQYKHLYKVEPEFHVLNFDEIQQRCNPLMKESMRDITDAASASRTILLALNPEWQEKTDFWAESSINLFTCIIWFLRLYKGGKYCTLPHSIEMAQTDFDVLFSILSAEPQLQAMVKPFTQAMKEDAGKQLVGQVSGALIGLSKLATPNLYYVLSGDDFAMTINDPKAPKIVCIANNPQKASIYSPIISLYLNNLQKLLKEQEDQPCAIMLEEFANISWPYLDKFLAVCRSYLVSVTMVIQDSSQLVAAYGKQQADVILNIVGNIISGQVAGQGAKDLSERFGKIMQDRESLAINSSDTSITRSKQLDYAIPQSVISTLSAGEFVGVVADNPDQRIDLKMFHSNFTLDSGRIKKADYQQLPKKNISSAIILDTFLQIKKDGKLIRESEMERLVNTPELNEFIITRK</sequence>
<dbReference type="PANTHER" id="PTHR37937">
    <property type="entry name" value="CONJUGATIVE TRANSFER: DNA TRANSPORT"/>
    <property type="match status" value="1"/>
</dbReference>
<dbReference type="CDD" id="cd01127">
    <property type="entry name" value="TrwB_TraG_TraD_VirD4"/>
    <property type="match status" value="1"/>
</dbReference>
<dbReference type="Pfam" id="PF14293">
    <property type="entry name" value="YWFCY"/>
    <property type="match status" value="1"/>
</dbReference>
<comment type="similarity">
    <text evidence="2">Belongs to the VirD4/TraG family.</text>
</comment>
<evidence type="ECO:0000256" key="3">
    <source>
        <dbReference type="ARBA" id="ARBA00022475"/>
    </source>
</evidence>
<accession>A0A4Q1D2G2</accession>
<evidence type="ECO:0000313" key="9">
    <source>
        <dbReference type="EMBL" id="RXK81271.1"/>
    </source>
</evidence>
<dbReference type="PANTHER" id="PTHR37937:SF1">
    <property type="entry name" value="CONJUGATIVE TRANSFER: DNA TRANSPORT"/>
    <property type="match status" value="1"/>
</dbReference>
<keyword evidence="10" id="KW-1185">Reference proteome</keyword>
<dbReference type="Gene3D" id="3.40.50.300">
    <property type="entry name" value="P-loop containing nucleotide triphosphate hydrolases"/>
    <property type="match status" value="1"/>
</dbReference>
<gene>
    <name evidence="9" type="ORF">ESB13_20255</name>
</gene>
<evidence type="ECO:0000259" key="8">
    <source>
        <dbReference type="Pfam" id="PF14293"/>
    </source>
</evidence>
<evidence type="ECO:0000256" key="2">
    <source>
        <dbReference type="ARBA" id="ARBA00008806"/>
    </source>
</evidence>
<dbReference type="InterPro" id="IPR051539">
    <property type="entry name" value="T4SS-coupling_protein"/>
</dbReference>
<evidence type="ECO:0000256" key="1">
    <source>
        <dbReference type="ARBA" id="ARBA00004651"/>
    </source>
</evidence>
<dbReference type="InterPro" id="IPR027417">
    <property type="entry name" value="P-loop_NTPase"/>
</dbReference>
<evidence type="ECO:0000256" key="7">
    <source>
        <dbReference type="SAM" id="Phobius"/>
    </source>
</evidence>
<feature type="transmembrane region" description="Helical" evidence="7">
    <location>
        <begin position="93"/>
        <end position="114"/>
    </location>
</feature>
<dbReference type="InterPro" id="IPR003688">
    <property type="entry name" value="TraG/VirD4"/>
</dbReference>
<dbReference type="AlphaFoldDB" id="A0A4Q1D2G2"/>
<organism evidence="9 10">
    <name type="scientific">Filimonas effusa</name>
    <dbReference type="NCBI Taxonomy" id="2508721"/>
    <lineage>
        <taxon>Bacteria</taxon>
        <taxon>Pseudomonadati</taxon>
        <taxon>Bacteroidota</taxon>
        <taxon>Chitinophagia</taxon>
        <taxon>Chitinophagales</taxon>
        <taxon>Chitinophagaceae</taxon>
        <taxon>Filimonas</taxon>
    </lineage>
</organism>
<dbReference type="OrthoDB" id="102453at2"/>
<feature type="transmembrane region" description="Helical" evidence="7">
    <location>
        <begin position="20"/>
        <end position="37"/>
    </location>
</feature>
<keyword evidence="5 7" id="KW-1133">Transmembrane helix</keyword>
<proteinExistence type="inferred from homology"/>
<protein>
    <submittedName>
        <fullName evidence="9">Conjugal transfer protein TraG</fullName>
    </submittedName>
</protein>
<evidence type="ECO:0000256" key="5">
    <source>
        <dbReference type="ARBA" id="ARBA00022989"/>
    </source>
</evidence>
<comment type="subcellular location">
    <subcellularLocation>
        <location evidence="1">Cell membrane</location>
        <topology evidence="1">Multi-pass membrane protein</topology>
    </subcellularLocation>
</comment>
<feature type="transmembrane region" description="Helical" evidence="7">
    <location>
        <begin position="120"/>
        <end position="143"/>
    </location>
</feature>
<keyword evidence="3" id="KW-1003">Cell membrane</keyword>
<dbReference type="Proteomes" id="UP000290545">
    <property type="component" value="Unassembled WGS sequence"/>
</dbReference>
<dbReference type="InterPro" id="IPR025988">
    <property type="entry name" value="YWFCY_dom"/>
</dbReference>
<feature type="domain" description="YWFCY" evidence="8">
    <location>
        <begin position="6"/>
        <end position="148"/>
    </location>
</feature>
<keyword evidence="6 7" id="KW-0472">Membrane</keyword>
<dbReference type="EMBL" id="SDHZ01000004">
    <property type="protein sequence ID" value="RXK81271.1"/>
    <property type="molecule type" value="Genomic_DNA"/>
</dbReference>
<evidence type="ECO:0000256" key="6">
    <source>
        <dbReference type="ARBA" id="ARBA00023136"/>
    </source>
</evidence>
<dbReference type="Pfam" id="PF02534">
    <property type="entry name" value="T4SS-DNA_transf"/>
    <property type="match status" value="1"/>
</dbReference>
<keyword evidence="4 7" id="KW-0812">Transmembrane</keyword>
<comment type="caution">
    <text evidence="9">The sequence shown here is derived from an EMBL/GenBank/DDBJ whole genome shotgun (WGS) entry which is preliminary data.</text>
</comment>